<dbReference type="PANTHER" id="PTHR10796:SF185">
    <property type="entry name" value="SSD DOMAIN-CONTAINING PROTEIN"/>
    <property type="match status" value="1"/>
</dbReference>
<feature type="transmembrane region" description="Helical" evidence="7">
    <location>
        <begin position="716"/>
        <end position="735"/>
    </location>
</feature>
<reference evidence="9 10" key="2">
    <citation type="submission" date="2018-11" db="EMBL/GenBank/DDBJ databases">
        <authorList>
            <consortium name="Pathogen Informatics"/>
        </authorList>
    </citation>
    <scope>NUCLEOTIDE SEQUENCE [LARGE SCALE GENOMIC DNA]</scope>
    <source>
        <strain evidence="9 10">MHpl1</strain>
    </source>
</reference>
<dbReference type="InterPro" id="IPR003392">
    <property type="entry name" value="PTHD_SSD"/>
</dbReference>
<feature type="transmembrane region" description="Helical" evidence="7">
    <location>
        <begin position="614"/>
        <end position="636"/>
    </location>
</feature>
<sequence>MTTVEVNLFGLFGNAWQHFLRAMPSLLSEYGKKFEDWMVLMFYQYGLVLGKHPFWFLWGPLIFTACCTPGLFFLKINLDLYKLFVPTDAPVRYEFERGQEFNRMPAGNLSIEPGQWKKRHQKRLPRDDRYVFEDVEMERLRRDLELMDDILRFYVVHKNFDNLLQSKYLGPLYDYTNKMMKVTAEYKGEQYYLEDFCKKDPDQTECDNLLNVWIKHADVLFKDGKVKTNPNLQLSYPVLYLFNRPKDIGNVIYGVDVKGEKNEIQGARFPGTPENNAAYFAYREALMDFWHKVMEETEFEFIPHNEKAMDDEMMKIIETTVPFAIPATIMLMFYVVFSNWSSKKYMSKPLEMYLGVWSVILALICTFGIFFFLGIAFNPVTSTMPFLVLAVGIDDDFLMLAAWRELDRRIPHHQKVALVMADAGASITVTSFTNFFCFALGYYMCSTPAVAEFCLITAWAVLIDYVMQITFFAAVICYSGLPYMHKFFGEVFAPFVLRRDVRLISWIVFVIYTCVALYGCCILKVDISPVKYIRDNSPIQTFVKLADKFIWADNVMPTFHVMNPPDLRDAGKRAKLNELVYRLEHTNYSIGRVSTNFWMWQYQQYLNDFPDQSVFLMTWSLLSISMGVCGGLAILGSDLDSVSMGCIVMAIGLAVDYSVHICYRYHRSECTRSSDKVRDTLCSVGWPITQAVTSTLFGLASTAFVPAYLVRVFFQTVYLVNCIGMTFILVYKLFLQIREPVAHSP</sequence>
<evidence type="ECO:0000256" key="7">
    <source>
        <dbReference type="SAM" id="Phobius"/>
    </source>
</evidence>
<dbReference type="AlphaFoldDB" id="A0A0N4X4X7"/>
<evidence type="ECO:0000313" key="10">
    <source>
        <dbReference type="Proteomes" id="UP000268014"/>
    </source>
</evidence>
<accession>A0A0N4X4X7</accession>
<name>A0A0N4X4X7_HAEPC</name>
<dbReference type="SUPFAM" id="SSF82866">
    <property type="entry name" value="Multidrug efflux transporter AcrB transmembrane domain"/>
    <property type="match status" value="2"/>
</dbReference>
<proteinExistence type="inferred from homology"/>
<dbReference type="STRING" id="6290.A0A0N4X4X7"/>
<evidence type="ECO:0000256" key="2">
    <source>
        <dbReference type="ARBA" id="ARBA00005585"/>
    </source>
</evidence>
<evidence type="ECO:0000256" key="3">
    <source>
        <dbReference type="ARBA" id="ARBA00022692"/>
    </source>
</evidence>
<dbReference type="PANTHER" id="PTHR10796">
    <property type="entry name" value="PATCHED-RELATED"/>
    <property type="match status" value="1"/>
</dbReference>
<keyword evidence="6" id="KW-0325">Glycoprotein</keyword>
<keyword evidence="3 7" id="KW-0812">Transmembrane</keyword>
<comment type="subcellular location">
    <subcellularLocation>
        <location evidence="1">Membrane</location>
        <topology evidence="1">Multi-pass membrane protein</topology>
    </subcellularLocation>
</comment>
<evidence type="ECO:0000313" key="9">
    <source>
        <dbReference type="EMBL" id="VDO77035.1"/>
    </source>
</evidence>
<dbReference type="Pfam" id="PF02460">
    <property type="entry name" value="Patched"/>
    <property type="match status" value="1"/>
</dbReference>
<dbReference type="WBParaSite" id="HPLM_0001941901-mRNA-1">
    <property type="protein sequence ID" value="HPLM_0001941901-mRNA-1"/>
    <property type="gene ID" value="HPLM_0001941901"/>
</dbReference>
<reference evidence="11" key="1">
    <citation type="submission" date="2017-02" db="UniProtKB">
        <authorList>
            <consortium name="WormBaseParasite"/>
        </authorList>
    </citation>
    <scope>IDENTIFICATION</scope>
</reference>
<dbReference type="GO" id="GO:0006897">
    <property type="term" value="P:endocytosis"/>
    <property type="evidence" value="ECO:0007669"/>
    <property type="project" value="TreeGrafter"/>
</dbReference>
<keyword evidence="10" id="KW-1185">Reference proteome</keyword>
<feature type="transmembrane region" description="Helical" evidence="7">
    <location>
        <begin position="642"/>
        <end position="663"/>
    </location>
</feature>
<dbReference type="GO" id="GO:0005886">
    <property type="term" value="C:plasma membrane"/>
    <property type="evidence" value="ECO:0007669"/>
    <property type="project" value="TreeGrafter"/>
</dbReference>
<protein>
    <submittedName>
        <fullName evidence="11">SSD domain-containing protein</fullName>
    </submittedName>
</protein>
<feature type="transmembrane region" description="Helical" evidence="7">
    <location>
        <begin position="456"/>
        <end position="483"/>
    </location>
</feature>
<evidence type="ECO:0000259" key="8">
    <source>
        <dbReference type="PROSITE" id="PS50156"/>
    </source>
</evidence>
<comment type="similarity">
    <text evidence="2">Belongs to the patched family.</text>
</comment>
<feature type="domain" description="SSD" evidence="8">
    <location>
        <begin position="320"/>
        <end position="478"/>
    </location>
</feature>
<dbReference type="Gene3D" id="1.20.1640.10">
    <property type="entry name" value="Multidrug efflux transporter AcrB transmembrane domain"/>
    <property type="match status" value="2"/>
</dbReference>
<dbReference type="EMBL" id="UZAF01021294">
    <property type="protein sequence ID" value="VDO77035.1"/>
    <property type="molecule type" value="Genomic_DNA"/>
</dbReference>
<evidence type="ECO:0000256" key="4">
    <source>
        <dbReference type="ARBA" id="ARBA00022989"/>
    </source>
</evidence>
<evidence type="ECO:0000313" key="11">
    <source>
        <dbReference type="WBParaSite" id="HPLM_0001941901-mRNA-1"/>
    </source>
</evidence>
<dbReference type="InterPro" id="IPR051697">
    <property type="entry name" value="Patched_domain-protein"/>
</dbReference>
<evidence type="ECO:0000256" key="6">
    <source>
        <dbReference type="ARBA" id="ARBA00023180"/>
    </source>
</evidence>
<organism evidence="11">
    <name type="scientific">Haemonchus placei</name>
    <name type="common">Barber's pole worm</name>
    <dbReference type="NCBI Taxonomy" id="6290"/>
    <lineage>
        <taxon>Eukaryota</taxon>
        <taxon>Metazoa</taxon>
        <taxon>Ecdysozoa</taxon>
        <taxon>Nematoda</taxon>
        <taxon>Chromadorea</taxon>
        <taxon>Rhabditida</taxon>
        <taxon>Rhabditina</taxon>
        <taxon>Rhabditomorpha</taxon>
        <taxon>Strongyloidea</taxon>
        <taxon>Trichostrongylidae</taxon>
        <taxon>Haemonchus</taxon>
    </lineage>
</organism>
<dbReference type="OMA" id="WIKHADV"/>
<dbReference type="GO" id="GO:0018996">
    <property type="term" value="P:molting cycle, collagen and cuticulin-based cuticle"/>
    <property type="evidence" value="ECO:0007669"/>
    <property type="project" value="TreeGrafter"/>
</dbReference>
<keyword evidence="5 7" id="KW-0472">Membrane</keyword>
<dbReference type="InterPro" id="IPR000731">
    <property type="entry name" value="SSD"/>
</dbReference>
<feature type="transmembrane region" description="Helical" evidence="7">
    <location>
        <begin position="423"/>
        <end position="444"/>
    </location>
</feature>
<dbReference type="GO" id="GO:0030659">
    <property type="term" value="C:cytoplasmic vesicle membrane"/>
    <property type="evidence" value="ECO:0007669"/>
    <property type="project" value="TreeGrafter"/>
</dbReference>
<feature type="transmembrane region" description="Helical" evidence="7">
    <location>
        <begin position="55"/>
        <end position="74"/>
    </location>
</feature>
<evidence type="ECO:0000256" key="1">
    <source>
        <dbReference type="ARBA" id="ARBA00004141"/>
    </source>
</evidence>
<feature type="transmembrane region" description="Helical" evidence="7">
    <location>
        <begin position="357"/>
        <end position="377"/>
    </location>
</feature>
<dbReference type="Proteomes" id="UP000268014">
    <property type="component" value="Unassembled WGS sequence"/>
</dbReference>
<feature type="transmembrane region" description="Helical" evidence="7">
    <location>
        <begin position="684"/>
        <end position="710"/>
    </location>
</feature>
<dbReference type="OrthoDB" id="6510177at2759"/>
<evidence type="ECO:0000256" key="5">
    <source>
        <dbReference type="ARBA" id="ARBA00023136"/>
    </source>
</evidence>
<gene>
    <name evidence="9" type="ORF">HPLM_LOCUS19411</name>
</gene>
<feature type="transmembrane region" description="Helical" evidence="7">
    <location>
        <begin position="316"/>
        <end position="337"/>
    </location>
</feature>
<keyword evidence="4 7" id="KW-1133">Transmembrane helix</keyword>
<feature type="transmembrane region" description="Helical" evidence="7">
    <location>
        <begin position="503"/>
        <end position="525"/>
    </location>
</feature>
<dbReference type="PROSITE" id="PS50156">
    <property type="entry name" value="SSD"/>
    <property type="match status" value="1"/>
</dbReference>